<gene>
    <name evidence="1" type="ORF">NCTC10815_00600</name>
</gene>
<evidence type="ECO:0000313" key="2">
    <source>
        <dbReference type="Proteomes" id="UP000254879"/>
    </source>
</evidence>
<reference evidence="1 2" key="1">
    <citation type="submission" date="2018-06" db="EMBL/GenBank/DDBJ databases">
        <authorList>
            <consortium name="Pathogen Informatics"/>
            <person name="Doyle S."/>
        </authorList>
    </citation>
    <scope>NUCLEOTIDE SEQUENCE [LARGE SCALE GENOMIC DNA]</scope>
    <source>
        <strain evidence="2">NCTC 10815</strain>
    </source>
</reference>
<dbReference type="EMBL" id="UGPG01000001">
    <property type="protein sequence ID" value="STY43311.1"/>
    <property type="molecule type" value="Genomic_DNA"/>
</dbReference>
<proteinExistence type="predicted"/>
<dbReference type="AlphaFoldDB" id="A0A378MAF9"/>
<protein>
    <submittedName>
        <fullName evidence="1">Uncharacterized protein</fullName>
    </submittedName>
</protein>
<name>A0A378MAF9_LISGR</name>
<sequence length="29" mass="3551">MKQLSSQEVRQMFLDFFKEKVTRSNQAHH</sequence>
<evidence type="ECO:0000313" key="1">
    <source>
        <dbReference type="EMBL" id="STY43311.1"/>
    </source>
</evidence>
<dbReference type="Proteomes" id="UP000254879">
    <property type="component" value="Unassembled WGS sequence"/>
</dbReference>
<organism evidence="1 2">
    <name type="scientific">Listeria grayi</name>
    <name type="common">Listeria murrayi</name>
    <dbReference type="NCBI Taxonomy" id="1641"/>
    <lineage>
        <taxon>Bacteria</taxon>
        <taxon>Bacillati</taxon>
        <taxon>Bacillota</taxon>
        <taxon>Bacilli</taxon>
        <taxon>Bacillales</taxon>
        <taxon>Listeriaceae</taxon>
        <taxon>Listeria</taxon>
    </lineage>
</organism>
<accession>A0A378MAF9</accession>